<gene>
    <name evidence="1" type="ORF">L6164_029211</name>
</gene>
<evidence type="ECO:0000313" key="1">
    <source>
        <dbReference type="EMBL" id="KAI4305877.1"/>
    </source>
</evidence>
<comment type="caution">
    <text evidence="1">The sequence shown here is derived from an EMBL/GenBank/DDBJ whole genome shotgun (WGS) entry which is preliminary data.</text>
</comment>
<keyword evidence="2" id="KW-1185">Reference proteome</keyword>
<protein>
    <submittedName>
        <fullName evidence="1">Uncharacterized protein</fullName>
    </submittedName>
</protein>
<dbReference type="Proteomes" id="UP000828941">
    <property type="component" value="Chromosome 12"/>
</dbReference>
<reference evidence="1 2" key="1">
    <citation type="journal article" date="2022" name="DNA Res.">
        <title>Chromosomal-level genome assembly of the orchid tree Bauhinia variegata (Leguminosae; Cercidoideae) supports the allotetraploid origin hypothesis of Bauhinia.</title>
        <authorList>
            <person name="Zhong Y."/>
            <person name="Chen Y."/>
            <person name="Zheng D."/>
            <person name="Pang J."/>
            <person name="Liu Y."/>
            <person name="Luo S."/>
            <person name="Meng S."/>
            <person name="Qian L."/>
            <person name="Wei D."/>
            <person name="Dai S."/>
            <person name="Zhou R."/>
        </authorList>
    </citation>
    <scope>NUCLEOTIDE SEQUENCE [LARGE SCALE GENOMIC DNA]</scope>
    <source>
        <strain evidence="1">BV-YZ2020</strain>
    </source>
</reference>
<name>A0ACB9L913_BAUVA</name>
<organism evidence="1 2">
    <name type="scientific">Bauhinia variegata</name>
    <name type="common">Purple orchid tree</name>
    <name type="synonym">Phanera variegata</name>
    <dbReference type="NCBI Taxonomy" id="167791"/>
    <lineage>
        <taxon>Eukaryota</taxon>
        <taxon>Viridiplantae</taxon>
        <taxon>Streptophyta</taxon>
        <taxon>Embryophyta</taxon>
        <taxon>Tracheophyta</taxon>
        <taxon>Spermatophyta</taxon>
        <taxon>Magnoliopsida</taxon>
        <taxon>eudicotyledons</taxon>
        <taxon>Gunneridae</taxon>
        <taxon>Pentapetalae</taxon>
        <taxon>rosids</taxon>
        <taxon>fabids</taxon>
        <taxon>Fabales</taxon>
        <taxon>Fabaceae</taxon>
        <taxon>Cercidoideae</taxon>
        <taxon>Cercideae</taxon>
        <taxon>Bauhiniinae</taxon>
        <taxon>Bauhinia</taxon>
    </lineage>
</organism>
<evidence type="ECO:0000313" key="2">
    <source>
        <dbReference type="Proteomes" id="UP000828941"/>
    </source>
</evidence>
<accession>A0ACB9L913</accession>
<dbReference type="EMBL" id="CM039437">
    <property type="protein sequence ID" value="KAI4305877.1"/>
    <property type="molecule type" value="Genomic_DNA"/>
</dbReference>
<proteinExistence type="predicted"/>
<sequence length="915" mass="100191">MNNQSEALEVGIDRLKQRENFSVIFNAKDKGGNKFWDIGQRQTRENIEFQKRNQIQNAILVVATLIVAVTFQACLSPPPTIWKEGRKLDIRCMFKNRSVDFKGPPDTYPATPFYLFMLFNTTAFLSAVILIGVQSMKRELSLLLVSIGLLLCNYVVLQAALCPDYLYSLILFLLSFGFLGLTVAIVKLLAKIAMARLTTRLLYFLADIVFGWFSLSLEKPISLFPRLLRYFLTILLFDSDPSVINNDILSETTGPHFPFKEMSPATRSKSKDKKVTKEAQKASSAKPSGSGNAGAGIPASAYNPLLGTFHTLEVSPMSSTSPVQSNGRFRNIDETDEHTGVSAVAGVEYDSVSNNGSWSGESEDHKEKPSNAPVRLEAVPGADNDKREKIRQKNERKHQRQKERRAQELHERCNGYLMSRKLEALAQQLVSMGFSHERATMSLILNEGRMEESITWIIDTGDEADKHKDKFESGGNLKIDISEELARIADMETRYHCSKQEVERAIVACEGDPDKAAESLRELKQDPPSAPPKPEETGDPPTFNNGKQSGVVSQSPKVQTKLGPSPNQPKKDEKDFNYTKSAVTIGVPSESSNKNLPPVKRIQPKSEWAKPQQAVTPADKRWPSAGSNPSVSYSLASPMQVSPPPAKTEARYMTVGGDYKNLQPGPAREPVVVMQRPQTVNAKQVPATSMSSSPPGMGASWYPTNSVEVTRSNGFLSHTPTTRSLSPNYLSSSQMYHQLYQPQQQFIAGNSSSVDPQASSRGNSMWNRTGASPTLAAASSLGLFSGLGSAAISGASSPVDWSTGGSMQFDYTNIDWSLDRGLSSPRSNALWLGLSPFSKSNTHHYIYGSNTSGVAAQPSIRSIPSNGNMVPMPGLQDGGVATAETSAAGSREWSSPFEGKDLFSFSRQFVSPPSL</sequence>